<feature type="domain" description="NAD-dependent epimerase/dehydratase" evidence="2">
    <location>
        <begin position="5"/>
        <end position="216"/>
    </location>
</feature>
<dbReference type="EMBL" id="CP118101">
    <property type="protein sequence ID" value="WDH83890.1"/>
    <property type="molecule type" value="Genomic_DNA"/>
</dbReference>
<protein>
    <submittedName>
        <fullName evidence="4">TIGR01777 family oxidoreductase</fullName>
    </submittedName>
</protein>
<evidence type="ECO:0000313" key="7">
    <source>
        <dbReference type="Proteomes" id="UP001221519"/>
    </source>
</evidence>
<reference evidence="4 7" key="1">
    <citation type="submission" date="2023-02" db="EMBL/GenBank/DDBJ databases">
        <title>Pathogen: clinical or host-associated sample.</title>
        <authorList>
            <person name="Hergert J."/>
            <person name="Casey R."/>
            <person name="Wagner J."/>
            <person name="Young E.L."/>
            <person name="Oakeson K.F."/>
        </authorList>
    </citation>
    <scope>NUCLEOTIDE SEQUENCE</scope>
    <source>
        <strain evidence="5 7">2022CK-00829</strain>
        <strain evidence="4">2022CK-00830</strain>
    </source>
</reference>
<dbReference type="Pfam" id="PF01370">
    <property type="entry name" value="Epimerase"/>
    <property type="match status" value="1"/>
</dbReference>
<gene>
    <name evidence="4" type="ORF">PUW23_06640</name>
    <name evidence="5" type="ORF">PUW25_06165</name>
</gene>
<proteinExistence type="inferred from homology"/>
<dbReference type="AlphaFoldDB" id="A0AAX3N210"/>
<comment type="similarity">
    <text evidence="1">Belongs to the NAD(P)-dependent epimerase/dehydratase family. SDR39U1 subfamily.</text>
</comment>
<dbReference type="EMBL" id="CP118108">
    <property type="protein sequence ID" value="WDI03543.1"/>
    <property type="molecule type" value="Genomic_DNA"/>
</dbReference>
<dbReference type="CDD" id="cd05242">
    <property type="entry name" value="SDR_a8"/>
    <property type="match status" value="1"/>
</dbReference>
<dbReference type="InterPro" id="IPR010099">
    <property type="entry name" value="SDR39U1"/>
</dbReference>
<evidence type="ECO:0000313" key="4">
    <source>
        <dbReference type="EMBL" id="WDH83890.1"/>
    </source>
</evidence>
<evidence type="ECO:0000259" key="2">
    <source>
        <dbReference type="Pfam" id="PF01370"/>
    </source>
</evidence>
<dbReference type="RefSeq" id="WP_047912107.1">
    <property type="nucleotide sequence ID" value="NZ_CP118101.1"/>
</dbReference>
<accession>A0AAX3N210</accession>
<dbReference type="Proteomes" id="UP001221519">
    <property type="component" value="Chromosome"/>
</dbReference>
<dbReference type="SUPFAM" id="SSF51735">
    <property type="entry name" value="NAD(P)-binding Rossmann-fold domains"/>
    <property type="match status" value="1"/>
</dbReference>
<sequence>MKYAISGGTGFIGSHLANLWQEQGHQVMIITRNADKARDAANRGISYVTWEQIKKDPSTLESLDGVVNLAGESLNQRWSDTAKQRILQSRLDSVHQLADVLDRLEYKPKVIIQSSAIGIYGTSDTEVYTEASSIEPVDFLSEVCVQWENAAKQRLNYSRLVIVRTGLVLGSKGAFPLMQLPYKLGVGGPMGSGRQYMSWIHIADMVRLIDFAVQQEQVSGPLNATTPHPVNNDTFGKTIGQVLHRPHWFPVPSFVLKTLLGEMSILILEGQQVLPEKAQKHQFTFKYPELIGAVKHELRS</sequence>
<dbReference type="InterPro" id="IPR036291">
    <property type="entry name" value="NAD(P)-bd_dom_sf"/>
</dbReference>
<evidence type="ECO:0000259" key="3">
    <source>
        <dbReference type="Pfam" id="PF08338"/>
    </source>
</evidence>
<dbReference type="Pfam" id="PF08338">
    <property type="entry name" value="DUF1731"/>
    <property type="match status" value="1"/>
</dbReference>
<organism evidence="4 6">
    <name type="scientific">Paenibacillus urinalis</name>
    <dbReference type="NCBI Taxonomy" id="521520"/>
    <lineage>
        <taxon>Bacteria</taxon>
        <taxon>Bacillati</taxon>
        <taxon>Bacillota</taxon>
        <taxon>Bacilli</taxon>
        <taxon>Bacillales</taxon>
        <taxon>Paenibacillaceae</taxon>
        <taxon>Paenibacillus</taxon>
    </lineage>
</organism>
<dbReference type="InterPro" id="IPR013549">
    <property type="entry name" value="DUF1731"/>
</dbReference>
<dbReference type="PANTHER" id="PTHR11092">
    <property type="entry name" value="SUGAR NUCLEOTIDE EPIMERASE RELATED"/>
    <property type="match status" value="1"/>
</dbReference>
<dbReference type="NCBIfam" id="TIGR01777">
    <property type="entry name" value="yfcH"/>
    <property type="match status" value="1"/>
</dbReference>
<name>A0AAX3N210_9BACL</name>
<dbReference type="Gene3D" id="3.40.50.720">
    <property type="entry name" value="NAD(P)-binding Rossmann-like Domain"/>
    <property type="match status" value="1"/>
</dbReference>
<evidence type="ECO:0000256" key="1">
    <source>
        <dbReference type="ARBA" id="ARBA00009353"/>
    </source>
</evidence>
<keyword evidence="7" id="KW-1185">Reference proteome</keyword>
<evidence type="ECO:0000313" key="5">
    <source>
        <dbReference type="EMBL" id="WDI03543.1"/>
    </source>
</evidence>
<evidence type="ECO:0000313" key="6">
    <source>
        <dbReference type="Proteomes" id="UP001220962"/>
    </source>
</evidence>
<dbReference type="PANTHER" id="PTHR11092:SF0">
    <property type="entry name" value="EPIMERASE FAMILY PROTEIN SDR39U1"/>
    <property type="match status" value="1"/>
</dbReference>
<feature type="domain" description="DUF1731" evidence="3">
    <location>
        <begin position="251"/>
        <end position="296"/>
    </location>
</feature>
<dbReference type="InterPro" id="IPR001509">
    <property type="entry name" value="Epimerase_deHydtase"/>
</dbReference>
<dbReference type="Proteomes" id="UP001220962">
    <property type="component" value="Chromosome"/>
</dbReference>